<evidence type="ECO:0000259" key="9">
    <source>
        <dbReference type="Pfam" id="PF08511"/>
    </source>
</evidence>
<feature type="domain" description="COQ9 C-terminal" evidence="9">
    <location>
        <begin position="149"/>
        <end position="189"/>
    </location>
</feature>
<evidence type="ECO:0000256" key="2">
    <source>
        <dbReference type="ARBA" id="ARBA00004749"/>
    </source>
</evidence>
<dbReference type="eggNOG" id="KOG2969">
    <property type="taxonomic scope" value="Eukaryota"/>
</dbReference>
<dbReference type="GO" id="GO:0008289">
    <property type="term" value="F:lipid binding"/>
    <property type="evidence" value="ECO:0007669"/>
    <property type="project" value="UniProtKB-UniRule"/>
</dbReference>
<evidence type="ECO:0000256" key="3">
    <source>
        <dbReference type="ARBA" id="ARBA00010766"/>
    </source>
</evidence>
<evidence type="ECO:0000256" key="8">
    <source>
        <dbReference type="RuleBase" id="RU366063"/>
    </source>
</evidence>
<evidence type="ECO:0000256" key="4">
    <source>
        <dbReference type="ARBA" id="ARBA00022688"/>
    </source>
</evidence>
<evidence type="ECO:0000259" key="10">
    <source>
        <dbReference type="Pfam" id="PF21392"/>
    </source>
</evidence>
<dbReference type="HOGENOM" id="CLU_057411_3_2_1"/>
<dbReference type="Gene3D" id="1.10.357.10">
    <property type="entry name" value="Tetracycline Repressor, domain 2"/>
    <property type="match status" value="1"/>
</dbReference>
<dbReference type="PANTHER" id="PTHR21427:SF19">
    <property type="entry name" value="UBIQUINONE BIOSYNTHESIS PROTEIN COQ9, MITOCHONDRIAL"/>
    <property type="match status" value="1"/>
</dbReference>
<feature type="domain" description="Ubiquinone biosynthesis protein COQ9 HTH" evidence="10">
    <location>
        <begin position="7"/>
        <end position="31"/>
    </location>
</feature>
<evidence type="ECO:0000256" key="5">
    <source>
        <dbReference type="ARBA" id="ARBA00022946"/>
    </source>
</evidence>
<dbReference type="UniPathway" id="UPA00232"/>
<dbReference type="PANTHER" id="PTHR21427">
    <property type="entry name" value="UBIQUINONE BIOSYNTHESIS PROTEIN COQ9, MITOCHONDRIAL"/>
    <property type="match status" value="1"/>
</dbReference>
<dbReference type="GO" id="GO:0006744">
    <property type="term" value="P:ubiquinone biosynthetic process"/>
    <property type="evidence" value="ECO:0007669"/>
    <property type="project" value="UniProtKB-UniRule"/>
</dbReference>
<evidence type="ECO:0000256" key="6">
    <source>
        <dbReference type="ARBA" id="ARBA00023121"/>
    </source>
</evidence>
<comment type="subcellular location">
    <subcellularLocation>
        <location evidence="1 8">Mitochondrion</location>
    </subcellularLocation>
</comment>
<dbReference type="AlphaFoldDB" id="A0A0D3I5S1"/>
<keyword evidence="4 8" id="KW-0831">Ubiquinone biosynthesis</keyword>
<dbReference type="EnsemblProtists" id="EOD39449">
    <property type="protein sequence ID" value="EOD39449"/>
    <property type="gene ID" value="EMIHUDRAFT_199908"/>
</dbReference>
<proteinExistence type="inferred from homology"/>
<dbReference type="RefSeq" id="XP_005791878.1">
    <property type="nucleotide sequence ID" value="XM_005791821.1"/>
</dbReference>
<comment type="function">
    <text evidence="8">Membrane-associated protein that warps the membrane surface to access and bind aromatic isoprenes with high specificity, including ubiquinone (CoQ) isoprene intermediates and presents them directly to Coq7, therefore facilitating the Coq7-mediated hydroxylase step. Participates in the biosynthesis of coenzyme Q, also named ubiquinone, an essential lipid-soluble electron transporter for aerobic cellular respiration.</text>
</comment>
<dbReference type="InterPro" id="IPR048674">
    <property type="entry name" value="COQ9_HTH"/>
</dbReference>
<reference evidence="12" key="1">
    <citation type="journal article" date="2013" name="Nature">
        <title>Pan genome of the phytoplankton Emiliania underpins its global distribution.</title>
        <authorList>
            <person name="Read B.A."/>
            <person name="Kegel J."/>
            <person name="Klute M.J."/>
            <person name="Kuo A."/>
            <person name="Lefebvre S.C."/>
            <person name="Maumus F."/>
            <person name="Mayer C."/>
            <person name="Miller J."/>
            <person name="Monier A."/>
            <person name="Salamov A."/>
            <person name="Young J."/>
            <person name="Aguilar M."/>
            <person name="Claverie J.M."/>
            <person name="Frickenhaus S."/>
            <person name="Gonzalez K."/>
            <person name="Herman E.K."/>
            <person name="Lin Y.C."/>
            <person name="Napier J."/>
            <person name="Ogata H."/>
            <person name="Sarno A.F."/>
            <person name="Shmutz J."/>
            <person name="Schroeder D."/>
            <person name="de Vargas C."/>
            <person name="Verret F."/>
            <person name="von Dassow P."/>
            <person name="Valentin K."/>
            <person name="Van de Peer Y."/>
            <person name="Wheeler G."/>
            <person name="Dacks J.B."/>
            <person name="Delwiche C.F."/>
            <person name="Dyhrman S.T."/>
            <person name="Glockner G."/>
            <person name="John U."/>
            <person name="Richards T."/>
            <person name="Worden A.Z."/>
            <person name="Zhang X."/>
            <person name="Grigoriev I.V."/>
            <person name="Allen A.E."/>
            <person name="Bidle K."/>
            <person name="Borodovsky M."/>
            <person name="Bowler C."/>
            <person name="Brownlee C."/>
            <person name="Cock J.M."/>
            <person name="Elias M."/>
            <person name="Gladyshev V.N."/>
            <person name="Groth M."/>
            <person name="Guda C."/>
            <person name="Hadaegh A."/>
            <person name="Iglesias-Rodriguez M.D."/>
            <person name="Jenkins J."/>
            <person name="Jones B.M."/>
            <person name="Lawson T."/>
            <person name="Leese F."/>
            <person name="Lindquist E."/>
            <person name="Lobanov A."/>
            <person name="Lomsadze A."/>
            <person name="Malik S.B."/>
            <person name="Marsh M.E."/>
            <person name="Mackinder L."/>
            <person name="Mock T."/>
            <person name="Mueller-Roeber B."/>
            <person name="Pagarete A."/>
            <person name="Parker M."/>
            <person name="Probert I."/>
            <person name="Quesneville H."/>
            <person name="Raines C."/>
            <person name="Rensing S.A."/>
            <person name="Riano-Pachon D.M."/>
            <person name="Richier S."/>
            <person name="Rokitta S."/>
            <person name="Shiraiwa Y."/>
            <person name="Soanes D.M."/>
            <person name="van der Giezen M."/>
            <person name="Wahlund T.M."/>
            <person name="Williams B."/>
            <person name="Wilson W."/>
            <person name="Wolfe G."/>
            <person name="Wurch L.L."/>
        </authorList>
    </citation>
    <scope>NUCLEOTIDE SEQUENCE</scope>
</reference>
<dbReference type="Pfam" id="PF08511">
    <property type="entry name" value="COQ9"/>
    <property type="match status" value="1"/>
</dbReference>
<sequence length="213" mass="22482">MSHRPAQKTMTAALKEVPAHGWSVAALSAGAVTLGLSPTAHGVLPRGPIELVRHFSAQCDEALKKEIEARSEELGALETHNRLIIAIETRLALLQPHAATWPQALALRALPTNLLESLQDAQALSELLLTACGDAAATEVAPKLMDPHLKRASLAAVYGAAELYMLTDRSPGFTDTSCFVEREVAALQQAAGAATYLGGLNPASILASLLPRK</sequence>
<dbReference type="RefSeq" id="XP_005759035.1">
    <property type="nucleotide sequence ID" value="XM_005758978.1"/>
</dbReference>
<dbReference type="KEGG" id="ehx:EMIHUDRAFT_199908"/>
<dbReference type="GeneID" id="17252755"/>
<dbReference type="PaxDb" id="2903-EOD06606"/>
<dbReference type="GO" id="GO:0005743">
    <property type="term" value="C:mitochondrial inner membrane"/>
    <property type="evidence" value="ECO:0007669"/>
    <property type="project" value="TreeGrafter"/>
</dbReference>
<keyword evidence="12" id="KW-1185">Reference proteome</keyword>
<dbReference type="Proteomes" id="UP000013827">
    <property type="component" value="Unassembled WGS sequence"/>
</dbReference>
<evidence type="ECO:0000256" key="1">
    <source>
        <dbReference type="ARBA" id="ARBA00004173"/>
    </source>
</evidence>
<dbReference type="InterPro" id="IPR012762">
    <property type="entry name" value="Ubiq_biosynth_COQ9"/>
</dbReference>
<evidence type="ECO:0000313" key="11">
    <source>
        <dbReference type="EnsemblProtists" id="EOD06606"/>
    </source>
</evidence>
<dbReference type="NCBIfam" id="TIGR02396">
    <property type="entry name" value="diverge_rpsU"/>
    <property type="match status" value="1"/>
</dbReference>
<keyword evidence="7 8" id="KW-0496">Mitochondrion</keyword>
<dbReference type="GeneID" id="17284720"/>
<reference evidence="11" key="2">
    <citation type="submission" date="2024-10" db="UniProtKB">
        <authorList>
            <consortium name="EnsemblProtists"/>
        </authorList>
    </citation>
    <scope>IDENTIFICATION</scope>
</reference>
<keyword evidence="6 8" id="KW-0446">Lipid-binding</keyword>
<comment type="similarity">
    <text evidence="3 8">Belongs to the COQ9 family.</text>
</comment>
<dbReference type="EnsemblProtists" id="EOD06606">
    <property type="protein sequence ID" value="EOD06606"/>
    <property type="gene ID" value="EMIHUDRAFT_219143"/>
</dbReference>
<protein>
    <recommendedName>
        <fullName evidence="8">Ubiquinone biosynthesis protein</fullName>
    </recommendedName>
</protein>
<dbReference type="InterPro" id="IPR013718">
    <property type="entry name" value="COQ9_C"/>
</dbReference>
<comment type="pathway">
    <text evidence="2 8">Cofactor biosynthesis; ubiquinone biosynthesis.</text>
</comment>
<evidence type="ECO:0000256" key="7">
    <source>
        <dbReference type="ARBA" id="ARBA00023128"/>
    </source>
</evidence>
<dbReference type="KEGG" id="ehx:EMIHUDRAFT_219143"/>
<dbReference type="STRING" id="2903.R1G0W1"/>
<evidence type="ECO:0000313" key="12">
    <source>
        <dbReference type="Proteomes" id="UP000013827"/>
    </source>
</evidence>
<accession>A0A0D3I5S1</accession>
<name>A0A0D3I5S1_EMIH1</name>
<dbReference type="Pfam" id="PF21392">
    <property type="entry name" value="COQ9_N"/>
    <property type="match status" value="1"/>
</dbReference>
<keyword evidence="5" id="KW-0809">Transit peptide</keyword>
<organism evidence="11 12">
    <name type="scientific">Emiliania huxleyi (strain CCMP1516)</name>
    <dbReference type="NCBI Taxonomy" id="280463"/>
    <lineage>
        <taxon>Eukaryota</taxon>
        <taxon>Haptista</taxon>
        <taxon>Haptophyta</taxon>
        <taxon>Prymnesiophyceae</taxon>
        <taxon>Isochrysidales</taxon>
        <taxon>Noelaerhabdaceae</taxon>
        <taxon>Emiliania</taxon>
    </lineage>
</organism>
<dbReference type="OMA" id="HQIANED"/>